<feature type="repeat" description="ANK" evidence="2">
    <location>
        <begin position="413"/>
        <end position="445"/>
    </location>
</feature>
<accession>A0A9W4J0U9</accession>
<evidence type="ECO:0000256" key="1">
    <source>
        <dbReference type="ARBA" id="ARBA00022801"/>
    </source>
</evidence>
<dbReference type="InterPro" id="IPR030395">
    <property type="entry name" value="GP_PDE_dom"/>
</dbReference>
<dbReference type="Gene3D" id="1.25.40.20">
    <property type="entry name" value="Ankyrin repeat-containing domain"/>
    <property type="match status" value="1"/>
</dbReference>
<dbReference type="GO" id="GO:0047389">
    <property type="term" value="F:glycerophosphocholine phosphodiesterase activity"/>
    <property type="evidence" value="ECO:0007669"/>
    <property type="project" value="TreeGrafter"/>
</dbReference>
<dbReference type="PROSITE" id="PS50297">
    <property type="entry name" value="ANK_REP_REGION"/>
    <property type="match status" value="1"/>
</dbReference>
<evidence type="ECO:0000256" key="2">
    <source>
        <dbReference type="PROSITE-ProRule" id="PRU00023"/>
    </source>
</evidence>
<dbReference type="Pfam" id="PF12796">
    <property type="entry name" value="Ank_2"/>
    <property type="match status" value="1"/>
</dbReference>
<sequence>MRFGRDLHVHIVPEWTSYYVPYNVFFTLLGKSNESFDDFHREKCDHLRARQAELCIKYERAIKACPFSSDGKREFHEAKTFIKVATELREDFGKLQKYSRVNEDAIHRLYVKIERLNNFITPAYEEQKSRWHMSQIDRHRHSVNFLNRLDSLADSIKEAREVPEEMQLCSDKDTSQQKQFMAVKRPALYRAVSNDDPSTLAYLLRNLSRDPTLKLDRKSIVYEMAETAVSCDSTSCFENLLSKVFDRDGVVLDHDLLNQIISKEGQRDEGDTENKSHSLFEFAFEHIVPRQTDALFSKDLCDRSSLHYGAIYGLNSVCKSILSCAQGLGGGYAANLILSSDSHGFTPFHYAVIKNHVNVANTFLEVLRLDNRSDEELCWELDDLLIIALRYQHDDMVFLLARANFGPNSHSLHGETALYVASQIGREDYVKLLLDNGSDVDINTPETPHAWTPLFIACIEGYKPVVDVLLQAEAKQDVLDHLGWSAKEHAALRGHLEVAEMLEAWDPNNLIDGPASLPLKPDPEPTTPLPLHAHHVIINLGVLRIGEHVDAVEFEGPLATTSSSIDMSMSIEDNTSEIIKLPMLSDMVNEPFVFPVAKPDEARLVFKFYSSDHSYEERKLVGSAAALLGKDKKCFGENRESLVRERTVPIFDKVTMDIMGTVTFTCIIAKPLASLEVPSLPKQLLEKDGLQVVGHRGLGQNTANRNQLQLGENTIEFDAQLTRDLVPIIYHDFSLSESGTDIPIHDLTFEQLQSPRGKPASVLGRPPLSFSQRPRDRLRSRSVSKDRGETQNVNDRMKFTVDFQNKGFKPNTRRQSIQDSFTTLEELISKLPDSISFNIEIKYPRLHEAVEAGVATVALEINTFVDQILDRVFRAKSERKIILSSFSPEVCMLLTTKQNIYPVMFITNAGKPPPADLDMRASSLQAAVRFAKRWALAGVVFASETLILCPRLVGYVKRSGLVCGSYGALNNVPENSKVSCSIPFLLFPVAMNLLNELLMVDNVRLITMALDEKLQLDI</sequence>
<protein>
    <recommendedName>
        <fullName evidence="4">GP-PDE domain-containing protein</fullName>
    </recommendedName>
</protein>
<dbReference type="AlphaFoldDB" id="A0A9W4J0U9"/>
<dbReference type="GO" id="GO:0046475">
    <property type="term" value="P:glycerophospholipid catabolic process"/>
    <property type="evidence" value="ECO:0007669"/>
    <property type="project" value="TreeGrafter"/>
</dbReference>
<dbReference type="InterPro" id="IPR036770">
    <property type="entry name" value="Ankyrin_rpt-contain_sf"/>
</dbReference>
<dbReference type="PANTHER" id="PTHR22958">
    <property type="entry name" value="GLYCEROPHOSPHORYL DIESTER PHOSPHODIESTERASE"/>
    <property type="match status" value="1"/>
</dbReference>
<feature type="repeat" description="ANK" evidence="2">
    <location>
        <begin position="449"/>
        <end position="481"/>
    </location>
</feature>
<evidence type="ECO:0000313" key="6">
    <source>
        <dbReference type="Proteomes" id="UP001152592"/>
    </source>
</evidence>
<dbReference type="InterPro" id="IPR051578">
    <property type="entry name" value="GDPD"/>
</dbReference>
<evidence type="ECO:0000256" key="3">
    <source>
        <dbReference type="SAM" id="MobiDB-lite"/>
    </source>
</evidence>
<feature type="compositionally biased region" description="Basic and acidic residues" evidence="3">
    <location>
        <begin position="773"/>
        <end position="791"/>
    </location>
</feature>
<dbReference type="PROSITE" id="PS50088">
    <property type="entry name" value="ANK_REPEAT"/>
    <property type="match status" value="2"/>
</dbReference>
<keyword evidence="1" id="KW-0378">Hydrolase</keyword>
<dbReference type="Proteomes" id="UP001152592">
    <property type="component" value="Unassembled WGS sequence"/>
</dbReference>
<dbReference type="OrthoDB" id="428342at2759"/>
<dbReference type="Gene3D" id="3.20.20.190">
    <property type="entry name" value="Phosphatidylinositol (PI) phosphodiesterase"/>
    <property type="match status" value="1"/>
</dbReference>
<dbReference type="Pfam" id="PF03009">
    <property type="entry name" value="GDPD"/>
    <property type="match status" value="1"/>
</dbReference>
<keyword evidence="2" id="KW-0040">ANK repeat</keyword>
<organism evidence="5 6">
    <name type="scientific">Penicillium salamii</name>
    <dbReference type="NCBI Taxonomy" id="1612424"/>
    <lineage>
        <taxon>Eukaryota</taxon>
        <taxon>Fungi</taxon>
        <taxon>Dikarya</taxon>
        <taxon>Ascomycota</taxon>
        <taxon>Pezizomycotina</taxon>
        <taxon>Eurotiomycetes</taxon>
        <taxon>Eurotiomycetidae</taxon>
        <taxon>Eurotiales</taxon>
        <taxon>Aspergillaceae</taxon>
        <taxon>Penicillium</taxon>
    </lineage>
</organism>
<dbReference type="SUPFAM" id="SSF51695">
    <property type="entry name" value="PLC-like phosphodiesterases"/>
    <property type="match status" value="1"/>
</dbReference>
<dbReference type="InterPro" id="IPR017946">
    <property type="entry name" value="PLC-like_Pdiesterase_TIM-brl"/>
</dbReference>
<reference evidence="5" key="1">
    <citation type="submission" date="2021-07" db="EMBL/GenBank/DDBJ databases">
        <authorList>
            <person name="Branca A.L. A."/>
        </authorList>
    </citation>
    <scope>NUCLEOTIDE SEQUENCE</scope>
</reference>
<dbReference type="PANTHER" id="PTHR22958:SF1">
    <property type="entry name" value="GLYCEROPHOSPHOCHOLINE PHOSPHODIESTERASE GPCPD1"/>
    <property type="match status" value="1"/>
</dbReference>
<dbReference type="Pfam" id="PF25329">
    <property type="entry name" value="C2_GDE1"/>
    <property type="match status" value="1"/>
</dbReference>
<feature type="domain" description="GP-PDE" evidence="4">
    <location>
        <begin position="682"/>
        <end position="1010"/>
    </location>
</feature>
<dbReference type="SUPFAM" id="SSF48403">
    <property type="entry name" value="Ankyrin repeat"/>
    <property type="match status" value="1"/>
</dbReference>
<evidence type="ECO:0000259" key="4">
    <source>
        <dbReference type="PROSITE" id="PS51704"/>
    </source>
</evidence>
<proteinExistence type="predicted"/>
<comment type="caution">
    <text evidence="5">The sequence shown here is derived from an EMBL/GenBank/DDBJ whole genome shotgun (WGS) entry which is preliminary data.</text>
</comment>
<dbReference type="PROSITE" id="PS51704">
    <property type="entry name" value="GP_PDE"/>
    <property type="match status" value="1"/>
</dbReference>
<dbReference type="EMBL" id="CAJVPD010000177">
    <property type="protein sequence ID" value="CAG8362854.1"/>
    <property type="molecule type" value="Genomic_DNA"/>
</dbReference>
<dbReference type="InterPro" id="IPR057506">
    <property type="entry name" value="C2_GPCPD1"/>
</dbReference>
<feature type="region of interest" description="Disordered" evidence="3">
    <location>
        <begin position="755"/>
        <end position="791"/>
    </location>
</feature>
<evidence type="ECO:0000313" key="5">
    <source>
        <dbReference type="EMBL" id="CAG8362854.1"/>
    </source>
</evidence>
<dbReference type="InterPro" id="IPR002110">
    <property type="entry name" value="Ankyrin_rpt"/>
</dbReference>
<name>A0A9W4J0U9_9EURO</name>
<gene>
    <name evidence="5" type="ORF">PSALAMII_LOCUS3823</name>
</gene>
<dbReference type="SMART" id="SM00248">
    <property type="entry name" value="ANK"/>
    <property type="match status" value="5"/>
</dbReference>